<sequence>MVNMKPNKPTLERAGDIDRRLSEQVRLQLRIADISQSAAARALGHARSTLGHRLQGRRALTGSDLVKIAWLTGTSVIDLVPTEYRT</sequence>
<evidence type="ECO:0000259" key="1">
    <source>
        <dbReference type="PROSITE" id="PS50943"/>
    </source>
</evidence>
<feature type="domain" description="HTH cro/C1-type" evidence="1">
    <location>
        <begin position="25"/>
        <end position="79"/>
    </location>
</feature>
<dbReference type="Pfam" id="PF01381">
    <property type="entry name" value="HTH_3"/>
    <property type="match status" value="1"/>
</dbReference>
<dbReference type="InterPro" id="IPR001387">
    <property type="entry name" value="Cro/C1-type_HTH"/>
</dbReference>
<dbReference type="Gene3D" id="1.10.260.40">
    <property type="entry name" value="lambda repressor-like DNA-binding domains"/>
    <property type="match status" value="1"/>
</dbReference>
<dbReference type="CDD" id="cd00093">
    <property type="entry name" value="HTH_XRE"/>
    <property type="match status" value="1"/>
</dbReference>
<evidence type="ECO:0000313" key="2">
    <source>
        <dbReference type="EMBL" id="ASN72034.1"/>
    </source>
</evidence>
<proteinExistence type="predicted"/>
<dbReference type="InterPro" id="IPR010982">
    <property type="entry name" value="Lambda_DNA-bd_dom_sf"/>
</dbReference>
<dbReference type="SUPFAM" id="SSF47413">
    <property type="entry name" value="lambda repressor-like DNA-binding domains"/>
    <property type="match status" value="1"/>
</dbReference>
<reference evidence="2" key="1">
    <citation type="submission" date="2017-06" db="EMBL/GenBank/DDBJ databases">
        <title>Novel phages from South African skin metaviromes.</title>
        <authorList>
            <person name="van Zyl L.J."/>
            <person name="Abrahams Y."/>
            <person name="Stander E.A."/>
            <person name="Kirby B.M."/>
            <person name="Clavaud C."/>
            <person name="Farcet C."/>
            <person name="Breton L."/>
            <person name="Trindade M.I."/>
        </authorList>
    </citation>
    <scope>NUCLEOTIDE SEQUENCE</scope>
</reference>
<accession>A0A2H4J9U1</accession>
<protein>
    <recommendedName>
        <fullName evidence="1">HTH cro/C1-type domain-containing protein</fullName>
    </recommendedName>
</protein>
<gene>
    <name evidence="2" type="ORF">7S2_41</name>
</gene>
<dbReference type="PROSITE" id="PS50943">
    <property type="entry name" value="HTH_CROC1"/>
    <property type="match status" value="1"/>
</dbReference>
<name>A0A2H4J9U1_9CAUD</name>
<dbReference type="GO" id="GO:0003677">
    <property type="term" value="F:DNA binding"/>
    <property type="evidence" value="ECO:0007669"/>
    <property type="project" value="InterPro"/>
</dbReference>
<dbReference type="EMBL" id="MF417939">
    <property type="protein sequence ID" value="ASN72034.1"/>
    <property type="molecule type" value="Genomic_DNA"/>
</dbReference>
<organism evidence="2">
    <name type="scientific">uncultured Caudovirales phage</name>
    <dbReference type="NCBI Taxonomy" id="2100421"/>
    <lineage>
        <taxon>Viruses</taxon>
        <taxon>Duplodnaviria</taxon>
        <taxon>Heunggongvirae</taxon>
        <taxon>Uroviricota</taxon>
        <taxon>Caudoviricetes</taxon>
        <taxon>Peduoviridae</taxon>
        <taxon>Maltschvirus</taxon>
        <taxon>Maltschvirus maltsch</taxon>
    </lineage>
</organism>